<dbReference type="PANTHER" id="PTHR11439:SF489">
    <property type="entry name" value="RNA-DIRECTED DNA POLYMERASE"/>
    <property type="match status" value="1"/>
</dbReference>
<accession>A0AAF0WS86</accession>
<name>A0AAF0WS86_DAUCS</name>
<dbReference type="AlphaFoldDB" id="A0AAF0WS86"/>
<reference evidence="1" key="1">
    <citation type="journal article" date="2016" name="Nat. Genet.">
        <title>A high-quality carrot genome assembly provides new insights into carotenoid accumulation and asterid genome evolution.</title>
        <authorList>
            <person name="Iorizzo M."/>
            <person name="Ellison S."/>
            <person name="Senalik D."/>
            <person name="Zeng P."/>
            <person name="Satapoomin P."/>
            <person name="Huang J."/>
            <person name="Bowman M."/>
            <person name="Iovene M."/>
            <person name="Sanseverino W."/>
            <person name="Cavagnaro P."/>
            <person name="Yildiz M."/>
            <person name="Macko-Podgorni A."/>
            <person name="Moranska E."/>
            <person name="Grzebelus E."/>
            <person name="Grzebelus D."/>
            <person name="Ashrafi H."/>
            <person name="Zheng Z."/>
            <person name="Cheng S."/>
            <person name="Spooner D."/>
            <person name="Van Deynze A."/>
            <person name="Simon P."/>
        </authorList>
    </citation>
    <scope>NUCLEOTIDE SEQUENCE</scope>
    <source>
        <tissue evidence="1">Leaf</tissue>
    </source>
</reference>
<evidence type="ECO:0008006" key="3">
    <source>
        <dbReference type="Google" id="ProtNLM"/>
    </source>
</evidence>
<evidence type="ECO:0000313" key="1">
    <source>
        <dbReference type="EMBL" id="WOG95167.1"/>
    </source>
</evidence>
<gene>
    <name evidence="1" type="ORF">DCAR_0414470</name>
</gene>
<dbReference type="PANTHER" id="PTHR11439">
    <property type="entry name" value="GAG-POL-RELATED RETROTRANSPOSON"/>
    <property type="match status" value="1"/>
</dbReference>
<evidence type="ECO:0000313" key="2">
    <source>
        <dbReference type="Proteomes" id="UP000077755"/>
    </source>
</evidence>
<reference evidence="1" key="2">
    <citation type="submission" date="2022-03" db="EMBL/GenBank/DDBJ databases">
        <title>Draft title - Genomic analysis of global carrot germplasm unveils the trajectory of domestication and the origin of high carotenoid orange carrot.</title>
        <authorList>
            <person name="Iorizzo M."/>
            <person name="Ellison S."/>
            <person name="Senalik D."/>
            <person name="Macko-Podgorni A."/>
            <person name="Grzebelus D."/>
            <person name="Bostan H."/>
            <person name="Rolling W."/>
            <person name="Curaba J."/>
            <person name="Simon P."/>
        </authorList>
    </citation>
    <scope>NUCLEOTIDE SEQUENCE</scope>
    <source>
        <tissue evidence="1">Leaf</tissue>
    </source>
</reference>
<proteinExistence type="predicted"/>
<dbReference type="EMBL" id="CP093346">
    <property type="protein sequence ID" value="WOG95167.1"/>
    <property type="molecule type" value="Genomic_DNA"/>
</dbReference>
<organism evidence="1 2">
    <name type="scientific">Daucus carota subsp. sativus</name>
    <name type="common">Carrot</name>
    <dbReference type="NCBI Taxonomy" id="79200"/>
    <lineage>
        <taxon>Eukaryota</taxon>
        <taxon>Viridiplantae</taxon>
        <taxon>Streptophyta</taxon>
        <taxon>Embryophyta</taxon>
        <taxon>Tracheophyta</taxon>
        <taxon>Spermatophyta</taxon>
        <taxon>Magnoliopsida</taxon>
        <taxon>eudicotyledons</taxon>
        <taxon>Gunneridae</taxon>
        <taxon>Pentapetalae</taxon>
        <taxon>asterids</taxon>
        <taxon>campanulids</taxon>
        <taxon>Apiales</taxon>
        <taxon>Apiaceae</taxon>
        <taxon>Apioideae</taxon>
        <taxon>Scandiceae</taxon>
        <taxon>Daucinae</taxon>
        <taxon>Daucus</taxon>
        <taxon>Daucus sect. Daucus</taxon>
    </lineage>
</organism>
<sequence>MGLEVIPCKHGLFLNQKRYILDLLERTGLTHAKPVSTPMVVDSNLTLHSDYRVVVGNLQYLTLTLPDASYAVNNLSQFMYQLRSSHWADLKRLLRYLIGSLDKGMTIYRDLRLNLHAFSDADRAGNKDKYTSTIGYIVFLGRNPLTWSFS</sequence>
<protein>
    <recommendedName>
        <fullName evidence="3">Reverse transcriptase Ty1/copia-type domain-containing protein</fullName>
    </recommendedName>
</protein>
<dbReference type="Proteomes" id="UP000077755">
    <property type="component" value="Chromosome 4"/>
</dbReference>
<keyword evidence="2" id="KW-1185">Reference proteome</keyword>